<dbReference type="Gene3D" id="3.40.1190.10">
    <property type="entry name" value="Mur-like, catalytic domain"/>
    <property type="match status" value="1"/>
</dbReference>
<dbReference type="Gene3D" id="3.90.190.20">
    <property type="entry name" value="Mur ligase, C-terminal domain"/>
    <property type="match status" value="1"/>
</dbReference>
<dbReference type="SUPFAM" id="SSF53623">
    <property type="entry name" value="MurD-like peptide ligases, catalytic domain"/>
    <property type="match status" value="1"/>
</dbReference>
<dbReference type="GO" id="GO:0051301">
    <property type="term" value="P:cell division"/>
    <property type="evidence" value="ECO:0007669"/>
    <property type="project" value="UniProtKB-KW"/>
</dbReference>
<dbReference type="Gene3D" id="3.40.1390.10">
    <property type="entry name" value="MurE/MurF, N-terminal domain"/>
    <property type="match status" value="1"/>
</dbReference>
<dbReference type="RefSeq" id="WP_092524629.1">
    <property type="nucleotide sequence ID" value="NZ_FNCI01000004.1"/>
</dbReference>
<dbReference type="UniPathway" id="UPA00219"/>
<keyword evidence="5 7" id="KW-0131">Cell cycle</keyword>
<dbReference type="STRING" id="284577.SAMN05216571_10489"/>
<dbReference type="NCBIfam" id="NF001126">
    <property type="entry name" value="PRK00139.1-4"/>
    <property type="match status" value="1"/>
</dbReference>
<feature type="binding site" evidence="7">
    <location>
        <position position="474"/>
    </location>
    <ligand>
        <name>meso-2,6-diaminopimelate</name>
        <dbReference type="ChEBI" id="CHEBI:57791"/>
    </ligand>
</feature>
<dbReference type="InterPro" id="IPR004101">
    <property type="entry name" value="Mur_ligase_C"/>
</dbReference>
<keyword evidence="6 7" id="KW-0961">Cell wall biogenesis/degradation</keyword>
<evidence type="ECO:0000313" key="12">
    <source>
        <dbReference type="EMBL" id="SDG06602.1"/>
    </source>
</evidence>
<feature type="binding site" evidence="7">
    <location>
        <position position="470"/>
    </location>
    <ligand>
        <name>meso-2,6-diaminopimelate</name>
        <dbReference type="ChEBI" id="CHEBI:57791"/>
    </ligand>
</feature>
<dbReference type="NCBIfam" id="NF001124">
    <property type="entry name" value="PRK00139.1-2"/>
    <property type="match status" value="1"/>
</dbReference>
<comment type="similarity">
    <text evidence="1 7">Belongs to the MurCDEF family. MurE subfamily.</text>
</comment>
<gene>
    <name evidence="7" type="primary">murE</name>
    <name evidence="12" type="ORF">SAMN05216571_10489</name>
</gene>
<evidence type="ECO:0000256" key="8">
    <source>
        <dbReference type="RuleBase" id="RU004135"/>
    </source>
</evidence>
<dbReference type="Pfam" id="PF02875">
    <property type="entry name" value="Mur_ligase_C"/>
    <property type="match status" value="1"/>
</dbReference>
<feature type="binding site" evidence="7">
    <location>
        <position position="37"/>
    </location>
    <ligand>
        <name>UDP-N-acetyl-alpha-D-muramoyl-L-alanyl-D-glutamate</name>
        <dbReference type="ChEBI" id="CHEBI:83900"/>
    </ligand>
</feature>
<evidence type="ECO:0000313" key="13">
    <source>
        <dbReference type="Proteomes" id="UP000198641"/>
    </source>
</evidence>
<feature type="binding site" evidence="7">
    <location>
        <begin position="417"/>
        <end position="420"/>
    </location>
    <ligand>
        <name>meso-2,6-diaminopimelate</name>
        <dbReference type="ChEBI" id="CHEBI:57791"/>
    </ligand>
</feature>
<dbReference type="InterPro" id="IPR035911">
    <property type="entry name" value="MurE/MurF_N"/>
</dbReference>
<protein>
    <recommendedName>
        <fullName evidence="7">UDP-N-acetylmuramoyl-L-alanyl-D-glutamate--2,6-diaminopimelate ligase</fullName>
        <ecNumber evidence="7">6.3.2.13</ecNumber>
    </recommendedName>
    <alternativeName>
        <fullName evidence="7">Meso-A2pm-adding enzyme</fullName>
    </alternativeName>
    <alternativeName>
        <fullName evidence="7">Meso-diaminopimelate-adding enzyme</fullName>
    </alternativeName>
    <alternativeName>
        <fullName evidence="7">UDP-MurNAc-L-Ala-D-Glu:meso-diaminopimelate ligase</fullName>
    </alternativeName>
    <alternativeName>
        <fullName evidence="7">UDP-MurNAc-tripeptide synthetase</fullName>
    </alternativeName>
    <alternativeName>
        <fullName evidence="7">UDP-N-acetylmuramyl-tripeptide synthetase</fullName>
    </alternativeName>
</protein>
<dbReference type="GO" id="GO:0071555">
    <property type="term" value="P:cell wall organization"/>
    <property type="evidence" value="ECO:0007669"/>
    <property type="project" value="UniProtKB-KW"/>
</dbReference>
<dbReference type="SUPFAM" id="SSF63418">
    <property type="entry name" value="MurE/MurF N-terminal domain"/>
    <property type="match status" value="1"/>
</dbReference>
<accession>A0A1G7R747</accession>
<dbReference type="Pfam" id="PF08245">
    <property type="entry name" value="Mur_ligase_M"/>
    <property type="match status" value="1"/>
</dbReference>
<evidence type="ECO:0000259" key="10">
    <source>
        <dbReference type="Pfam" id="PF02875"/>
    </source>
</evidence>
<dbReference type="Pfam" id="PF01225">
    <property type="entry name" value="Mur_ligase"/>
    <property type="match status" value="1"/>
</dbReference>
<evidence type="ECO:0000259" key="9">
    <source>
        <dbReference type="Pfam" id="PF01225"/>
    </source>
</evidence>
<dbReference type="EMBL" id="FNCI01000004">
    <property type="protein sequence ID" value="SDG06602.1"/>
    <property type="molecule type" value="Genomic_DNA"/>
</dbReference>
<dbReference type="PANTHER" id="PTHR23135:SF4">
    <property type="entry name" value="UDP-N-ACETYLMURAMOYL-L-ALANYL-D-GLUTAMATE--2,6-DIAMINOPIMELATE LIGASE MURE HOMOLOG, CHLOROPLASTIC"/>
    <property type="match status" value="1"/>
</dbReference>
<proteinExistence type="inferred from homology"/>
<keyword evidence="13" id="KW-1185">Reference proteome</keyword>
<evidence type="ECO:0000256" key="5">
    <source>
        <dbReference type="ARBA" id="ARBA00023306"/>
    </source>
</evidence>
<feature type="domain" description="Mur ligase N-terminal catalytic" evidence="9">
    <location>
        <begin position="36"/>
        <end position="91"/>
    </location>
</feature>
<evidence type="ECO:0000259" key="11">
    <source>
        <dbReference type="Pfam" id="PF08245"/>
    </source>
</evidence>
<evidence type="ECO:0000256" key="4">
    <source>
        <dbReference type="ARBA" id="ARBA00022984"/>
    </source>
</evidence>
<reference evidence="12 13" key="1">
    <citation type="submission" date="2016-10" db="EMBL/GenBank/DDBJ databases">
        <authorList>
            <person name="de Groot N.N."/>
        </authorList>
    </citation>
    <scope>NUCLEOTIDE SEQUENCE [LARGE SCALE GENOMIC DNA]</scope>
    <source>
        <strain evidence="12 13">BH539</strain>
    </source>
</reference>
<dbReference type="GO" id="GO:0005524">
    <property type="term" value="F:ATP binding"/>
    <property type="evidence" value="ECO:0007669"/>
    <property type="project" value="UniProtKB-UniRule"/>
</dbReference>
<dbReference type="EC" id="6.3.2.13" evidence="7"/>
<dbReference type="AlphaFoldDB" id="A0A1G7R747"/>
<dbReference type="InterPro" id="IPR036565">
    <property type="entry name" value="Mur-like_cat_sf"/>
</dbReference>
<dbReference type="GO" id="GO:0009252">
    <property type="term" value="P:peptidoglycan biosynthetic process"/>
    <property type="evidence" value="ECO:0007669"/>
    <property type="project" value="UniProtKB-UniRule"/>
</dbReference>
<keyword evidence="7" id="KW-0963">Cytoplasm</keyword>
<dbReference type="PANTHER" id="PTHR23135">
    <property type="entry name" value="MUR LIGASE FAMILY MEMBER"/>
    <property type="match status" value="1"/>
</dbReference>
<keyword evidence="3 7" id="KW-0133">Cell shape</keyword>
<comment type="caution">
    <text evidence="7">Lacks conserved residue(s) required for the propagation of feature annotation.</text>
</comment>
<feature type="short sequence motif" description="Meso-diaminopimelate recognition motif" evidence="7">
    <location>
        <begin position="417"/>
        <end position="420"/>
    </location>
</feature>
<comment type="PTM">
    <text evidence="7">Carboxylation is probably crucial for Mg(2+) binding and, consequently, for the gamma-phosphate positioning of ATP.</text>
</comment>
<dbReference type="GO" id="GO:0008765">
    <property type="term" value="F:UDP-N-acetylmuramoylalanyl-D-glutamate-2,6-diaminopimelate ligase activity"/>
    <property type="evidence" value="ECO:0007669"/>
    <property type="project" value="UniProtKB-UniRule"/>
</dbReference>
<dbReference type="NCBIfam" id="TIGR01085">
    <property type="entry name" value="murE"/>
    <property type="match status" value="1"/>
</dbReference>
<feature type="domain" description="Mur ligase C-terminal" evidence="10">
    <location>
        <begin position="342"/>
        <end position="472"/>
    </location>
</feature>
<evidence type="ECO:0000256" key="6">
    <source>
        <dbReference type="ARBA" id="ARBA00023316"/>
    </source>
</evidence>
<feature type="binding site" evidence="7">
    <location>
        <begin position="163"/>
        <end position="164"/>
    </location>
    <ligand>
        <name>UDP-N-acetyl-alpha-D-muramoyl-L-alanyl-D-glutamate</name>
        <dbReference type="ChEBI" id="CHEBI:83900"/>
    </ligand>
</feature>
<comment type="pathway">
    <text evidence="7 8">Cell wall biogenesis; peptidoglycan biosynthesis.</text>
</comment>
<dbReference type="InterPro" id="IPR000713">
    <property type="entry name" value="Mur_ligase_N"/>
</dbReference>
<feature type="binding site" evidence="7">
    <location>
        <position position="198"/>
    </location>
    <ligand>
        <name>UDP-N-acetyl-alpha-D-muramoyl-L-alanyl-D-glutamate</name>
        <dbReference type="ChEBI" id="CHEBI:83900"/>
    </ligand>
</feature>
<dbReference type="OrthoDB" id="9800958at2"/>
<feature type="binding site" evidence="7">
    <location>
        <position position="196"/>
    </location>
    <ligand>
        <name>UDP-N-acetyl-alpha-D-muramoyl-L-alanyl-D-glutamate</name>
        <dbReference type="ChEBI" id="CHEBI:83900"/>
    </ligand>
</feature>
<keyword evidence="7" id="KW-0460">Magnesium</keyword>
<keyword evidence="7 12" id="KW-0436">Ligase</keyword>
<keyword evidence="2 7" id="KW-0132">Cell division</keyword>
<feature type="binding site" evidence="7">
    <location>
        <position position="190"/>
    </location>
    <ligand>
        <name>UDP-N-acetyl-alpha-D-muramoyl-L-alanyl-D-glutamate</name>
        <dbReference type="ChEBI" id="CHEBI:83900"/>
    </ligand>
</feature>
<dbReference type="GO" id="GO:0008360">
    <property type="term" value="P:regulation of cell shape"/>
    <property type="evidence" value="ECO:0007669"/>
    <property type="project" value="UniProtKB-KW"/>
</dbReference>
<dbReference type="GO" id="GO:0005737">
    <property type="term" value="C:cytoplasm"/>
    <property type="evidence" value="ECO:0007669"/>
    <property type="project" value="UniProtKB-SubCell"/>
</dbReference>
<evidence type="ECO:0000256" key="3">
    <source>
        <dbReference type="ARBA" id="ARBA00022960"/>
    </source>
</evidence>
<evidence type="ECO:0000256" key="2">
    <source>
        <dbReference type="ARBA" id="ARBA00022618"/>
    </source>
</evidence>
<dbReference type="HAMAP" id="MF_00208">
    <property type="entry name" value="MurE"/>
    <property type="match status" value="1"/>
</dbReference>
<keyword evidence="7" id="KW-0067">ATP-binding</keyword>
<name>A0A1G7R747_9GAMM</name>
<comment type="catalytic activity">
    <reaction evidence="7">
        <text>UDP-N-acetyl-alpha-D-muramoyl-L-alanyl-D-glutamate + meso-2,6-diaminopimelate + ATP = UDP-N-acetyl-alpha-D-muramoyl-L-alanyl-gamma-D-glutamyl-meso-2,6-diaminopimelate + ADP + phosphate + H(+)</text>
        <dbReference type="Rhea" id="RHEA:23676"/>
        <dbReference type="ChEBI" id="CHEBI:15378"/>
        <dbReference type="ChEBI" id="CHEBI:30616"/>
        <dbReference type="ChEBI" id="CHEBI:43474"/>
        <dbReference type="ChEBI" id="CHEBI:57791"/>
        <dbReference type="ChEBI" id="CHEBI:83900"/>
        <dbReference type="ChEBI" id="CHEBI:83905"/>
        <dbReference type="ChEBI" id="CHEBI:456216"/>
        <dbReference type="EC" id="6.3.2.13"/>
    </reaction>
</comment>
<feature type="domain" description="Mur ligase central" evidence="11">
    <location>
        <begin position="119"/>
        <end position="319"/>
    </location>
</feature>
<sequence length="512" mass="54339">MQVDNSRLLTSLEDFWPGITSSLPAQPEGPRRLVQDSRRVTPGDVFIALPGVHVDGRDYLAQALEAGAALVLCHDDAESPSFEKADEPRVLMLTGLRHCVGELGRALFQVPEEQQLIGVTGTNGKSSVTHYIAALSEAIGRSCGLIGTLGSGRPGALADSGLTTPGPLALQESLGEMAAQGIDRVAMEVSSHALDQQRLEGCRVQAAVFTNLSRDHLDYHSGMADYAAAKARLFKRSELELAVVNGDDSLARLMLAGLPKGVRVLAAGKDEATTFRVLDWEPRPDGQRALIASPDGEFALALSLMGRFNLDNVLLAMATLYGLGESLEDISVAAGKLTPVPGRMQLLTRPGQPSVVIDYAHTPDALDNALAALRAHLGKSGQLWCLFGCGGDRDRGKRPLMARAAAAHADRLVITDDNPRGEEAATIRAQILEGLEPAQRDVAWCIDGRRAAIRACLEAAGPDDVILIAGKGHETYQEIAGVRHDFSDVEEVGNALDALASLPGDAAPESRS</sequence>
<organism evidence="12 13">
    <name type="scientific">Onishia taeanensis</name>
    <dbReference type="NCBI Taxonomy" id="284577"/>
    <lineage>
        <taxon>Bacteria</taxon>
        <taxon>Pseudomonadati</taxon>
        <taxon>Pseudomonadota</taxon>
        <taxon>Gammaproteobacteria</taxon>
        <taxon>Oceanospirillales</taxon>
        <taxon>Halomonadaceae</taxon>
        <taxon>Onishia</taxon>
    </lineage>
</organism>
<comment type="cofactor">
    <cofactor evidence="7">
        <name>Mg(2+)</name>
        <dbReference type="ChEBI" id="CHEBI:18420"/>
    </cofactor>
</comment>
<dbReference type="GO" id="GO:0000287">
    <property type="term" value="F:magnesium ion binding"/>
    <property type="evidence" value="ECO:0007669"/>
    <property type="project" value="UniProtKB-UniRule"/>
</dbReference>
<keyword evidence="4 7" id="KW-0573">Peptidoglycan synthesis</keyword>
<evidence type="ECO:0000256" key="1">
    <source>
        <dbReference type="ARBA" id="ARBA00005898"/>
    </source>
</evidence>
<evidence type="ECO:0000256" key="7">
    <source>
        <dbReference type="HAMAP-Rule" id="MF_00208"/>
    </source>
</evidence>
<dbReference type="InterPro" id="IPR005761">
    <property type="entry name" value="UDP-N-AcMur-Glu-dNH2Pim_ligase"/>
</dbReference>
<comment type="function">
    <text evidence="7">Catalyzes the addition of meso-diaminopimelic acid to the nucleotide precursor UDP-N-acetylmuramoyl-L-alanyl-D-glutamate (UMAG) in the biosynthesis of bacterial cell-wall peptidoglycan.</text>
</comment>
<dbReference type="Proteomes" id="UP000198641">
    <property type="component" value="Unassembled WGS sequence"/>
</dbReference>
<feature type="modified residue" description="N6-carboxylysine" evidence="7">
    <location>
        <position position="230"/>
    </location>
</feature>
<feature type="binding site" evidence="7">
    <location>
        <position position="393"/>
    </location>
    <ligand>
        <name>meso-2,6-diaminopimelate</name>
        <dbReference type="ChEBI" id="CHEBI:57791"/>
    </ligand>
</feature>
<comment type="subcellular location">
    <subcellularLocation>
        <location evidence="7 8">Cytoplasm</location>
    </subcellularLocation>
</comment>
<feature type="binding site" evidence="7">
    <location>
        <begin position="121"/>
        <end position="127"/>
    </location>
    <ligand>
        <name>ATP</name>
        <dbReference type="ChEBI" id="CHEBI:30616"/>
    </ligand>
</feature>
<keyword evidence="7" id="KW-0547">Nucleotide-binding</keyword>
<dbReference type="SUPFAM" id="SSF53244">
    <property type="entry name" value="MurD-like peptide ligases, peptide-binding domain"/>
    <property type="match status" value="1"/>
</dbReference>
<dbReference type="InterPro" id="IPR013221">
    <property type="entry name" value="Mur_ligase_cen"/>
</dbReference>
<dbReference type="InterPro" id="IPR036615">
    <property type="entry name" value="Mur_ligase_C_dom_sf"/>
</dbReference>